<evidence type="ECO:0008006" key="3">
    <source>
        <dbReference type="Google" id="ProtNLM"/>
    </source>
</evidence>
<evidence type="ECO:0000313" key="2">
    <source>
        <dbReference type="Proteomes" id="UP000537204"/>
    </source>
</evidence>
<gene>
    <name evidence="1" type="ORF">HDE68_001141</name>
</gene>
<dbReference type="RefSeq" id="WP_183879724.1">
    <property type="nucleotide sequence ID" value="NZ_JACHCE010000001.1"/>
</dbReference>
<accession>A0A7W9DXV0</accession>
<protein>
    <recommendedName>
        <fullName evidence="3">Lipoprotein</fullName>
    </recommendedName>
</protein>
<dbReference type="EMBL" id="JACHCE010000001">
    <property type="protein sequence ID" value="MBB5635256.1"/>
    <property type="molecule type" value="Genomic_DNA"/>
</dbReference>
<organism evidence="1 2">
    <name type="scientific">Pedobacter cryoconitis</name>
    <dbReference type="NCBI Taxonomy" id="188932"/>
    <lineage>
        <taxon>Bacteria</taxon>
        <taxon>Pseudomonadati</taxon>
        <taxon>Bacteroidota</taxon>
        <taxon>Sphingobacteriia</taxon>
        <taxon>Sphingobacteriales</taxon>
        <taxon>Sphingobacteriaceae</taxon>
        <taxon>Pedobacter</taxon>
    </lineage>
</organism>
<dbReference type="Proteomes" id="UP000537204">
    <property type="component" value="Unassembled WGS sequence"/>
</dbReference>
<name>A0A7W9DXV0_9SPHI</name>
<comment type="caution">
    <text evidence="1">The sequence shown here is derived from an EMBL/GenBank/DDBJ whole genome shotgun (WGS) entry which is preliminary data.</text>
</comment>
<dbReference type="AlphaFoldDB" id="A0A7W9DXV0"/>
<reference evidence="1 2" key="1">
    <citation type="submission" date="2020-08" db="EMBL/GenBank/DDBJ databases">
        <title>Genomic Encyclopedia of Type Strains, Phase IV (KMG-V): Genome sequencing to study the core and pangenomes of soil and plant-associated prokaryotes.</title>
        <authorList>
            <person name="Whitman W."/>
        </authorList>
    </citation>
    <scope>NUCLEOTIDE SEQUENCE [LARGE SCALE GENOMIC DNA]</scope>
    <source>
        <strain evidence="1 2">S3M1</strain>
    </source>
</reference>
<proteinExistence type="predicted"/>
<evidence type="ECO:0000313" key="1">
    <source>
        <dbReference type="EMBL" id="MBB5635256.1"/>
    </source>
</evidence>
<dbReference type="PROSITE" id="PS51257">
    <property type="entry name" value="PROKAR_LIPOPROTEIN"/>
    <property type="match status" value="1"/>
</dbReference>
<sequence length="181" mass="20228">MTNIFKHSAAGFFVAATLTLSLLLQSCSETPDKFFGIAILNTNNVARFATPALARQIDGETIEFADRPSTKKKGDEALNSVKNQILVIEKALKDVKALNAGGERKEIQDEAIGLYEFVLPVYKNEYTEYAKLCDARAPQEQKDKIIKAIQEKYNTAFEKKYSALLKKGKAFAEENNLNVTW</sequence>